<dbReference type="Pfam" id="PF08486">
    <property type="entry name" value="SpoIID"/>
    <property type="match status" value="1"/>
</dbReference>
<keyword evidence="1" id="KW-0812">Transmembrane</keyword>
<dbReference type="InterPro" id="IPR013693">
    <property type="entry name" value="SpoIID/LytB_N"/>
</dbReference>
<accession>A0A9D1P8B0</accession>
<reference evidence="3" key="2">
    <citation type="journal article" date="2021" name="PeerJ">
        <title>Extensive microbial diversity within the chicken gut microbiome revealed by metagenomics and culture.</title>
        <authorList>
            <person name="Gilroy R."/>
            <person name="Ravi A."/>
            <person name="Getino M."/>
            <person name="Pursley I."/>
            <person name="Horton D.L."/>
            <person name="Alikhan N.F."/>
            <person name="Baker D."/>
            <person name="Gharbi K."/>
            <person name="Hall N."/>
            <person name="Watson M."/>
            <person name="Adriaenssens E.M."/>
            <person name="Foster-Nyarko E."/>
            <person name="Jarju S."/>
            <person name="Secka A."/>
            <person name="Antonio M."/>
            <person name="Oren A."/>
            <person name="Chaudhuri R.R."/>
            <person name="La Ragione R."/>
            <person name="Hildebrand F."/>
            <person name="Pallen M.J."/>
        </authorList>
    </citation>
    <scope>NUCLEOTIDE SEQUENCE</scope>
    <source>
        <strain evidence="3">CHK183-6373</strain>
    </source>
</reference>
<protein>
    <submittedName>
        <fullName evidence="3">SpoIID/LytB domain-containing protein</fullName>
    </submittedName>
</protein>
<organism evidence="3 4">
    <name type="scientific">Candidatus Ornithocaccomicrobium faecavium</name>
    <dbReference type="NCBI Taxonomy" id="2840890"/>
    <lineage>
        <taxon>Bacteria</taxon>
        <taxon>Bacillati</taxon>
        <taxon>Bacillota</taxon>
        <taxon>Clostridia</taxon>
        <taxon>Candidatus Ornithocaccomicrobium</taxon>
    </lineage>
</organism>
<dbReference type="GO" id="GO:0030435">
    <property type="term" value="P:sporulation resulting in formation of a cellular spore"/>
    <property type="evidence" value="ECO:0007669"/>
    <property type="project" value="InterPro"/>
</dbReference>
<dbReference type="Proteomes" id="UP000886884">
    <property type="component" value="Unassembled WGS sequence"/>
</dbReference>
<dbReference type="InterPro" id="IPR013486">
    <property type="entry name" value="SpoIID/LytB"/>
</dbReference>
<sequence length="372" mass="40881">MIASTAFKEFHILYYNQSEQAKQAQFGNPCRAFSLFLQEYYFQAKGECRLKKRVLVLYLICLVCFAAVGCMRSTARQAVDEKAANAVPKLPEDIAVVDGVPQISVYSVESESIETMDLETYVQGVLAGEMRNDWPEEALKAQAILARTFVLNFISEKDSRYAGADISTDIGEAQAYDASNINERIRDAVKQTEGFVMVYDGRFPYAWFHAHAGGITELPTAALEYKKADPPYTQVIESPDSEQAPENVQHWSASFTADEVAEACAETGVKTGKVTSLEIGKQGDSGRAITFIVNGKEVSAPALRLRLGGTQFKSTLLESIEVKGDTITFSGRGYGHGVGMSQWGAYGMAEEGANAQEIVQHYFKGVSIEKLY</sequence>
<feature type="transmembrane region" description="Helical" evidence="1">
    <location>
        <begin position="55"/>
        <end position="75"/>
    </location>
</feature>
<gene>
    <name evidence="3" type="ORF">IAA64_07120</name>
</gene>
<evidence type="ECO:0000313" key="3">
    <source>
        <dbReference type="EMBL" id="HIV27725.1"/>
    </source>
</evidence>
<comment type="caution">
    <text evidence="3">The sequence shown here is derived from an EMBL/GenBank/DDBJ whole genome shotgun (WGS) entry which is preliminary data.</text>
</comment>
<dbReference type="EMBL" id="DVOT01000130">
    <property type="protein sequence ID" value="HIV27725.1"/>
    <property type="molecule type" value="Genomic_DNA"/>
</dbReference>
<dbReference type="AlphaFoldDB" id="A0A9D1P8B0"/>
<dbReference type="NCBIfam" id="TIGR02669">
    <property type="entry name" value="SpoIID_LytB"/>
    <property type="match status" value="1"/>
</dbReference>
<keyword evidence="1" id="KW-1133">Transmembrane helix</keyword>
<evidence type="ECO:0000313" key="4">
    <source>
        <dbReference type="Proteomes" id="UP000886884"/>
    </source>
</evidence>
<name>A0A9D1P8B0_9FIRM</name>
<proteinExistence type="predicted"/>
<keyword evidence="1" id="KW-0472">Membrane</keyword>
<feature type="domain" description="Sporulation stage II protein D amidase enhancer LytB N-terminal" evidence="2">
    <location>
        <begin position="110"/>
        <end position="199"/>
    </location>
</feature>
<reference evidence="3" key="1">
    <citation type="submission" date="2020-10" db="EMBL/GenBank/DDBJ databases">
        <authorList>
            <person name="Gilroy R."/>
        </authorList>
    </citation>
    <scope>NUCLEOTIDE SEQUENCE</scope>
    <source>
        <strain evidence="3">CHK183-6373</strain>
    </source>
</reference>
<evidence type="ECO:0000256" key="1">
    <source>
        <dbReference type="SAM" id="Phobius"/>
    </source>
</evidence>
<evidence type="ECO:0000259" key="2">
    <source>
        <dbReference type="Pfam" id="PF08486"/>
    </source>
</evidence>